<dbReference type="AlphaFoldDB" id="D2VR24"/>
<dbReference type="InterPro" id="IPR036291">
    <property type="entry name" value="NAD(P)-bd_dom_sf"/>
</dbReference>
<feature type="domain" description="NmrA-like" evidence="3">
    <location>
        <begin position="8"/>
        <end position="226"/>
    </location>
</feature>
<dbReference type="KEGG" id="ngr:NAEGRDRAFT_80929"/>
<dbReference type="RefSeq" id="XP_002673560.1">
    <property type="nucleotide sequence ID" value="XM_002673514.1"/>
</dbReference>
<keyword evidence="1" id="KW-0521">NADP</keyword>
<dbReference type="EMBL" id="GG738890">
    <property type="protein sequence ID" value="EFC40816.1"/>
    <property type="molecule type" value="Genomic_DNA"/>
</dbReference>
<dbReference type="SUPFAM" id="SSF51735">
    <property type="entry name" value="NAD(P)-binding Rossmann-fold domains"/>
    <property type="match status" value="1"/>
</dbReference>
<dbReference type="GO" id="GO:0016491">
    <property type="term" value="F:oxidoreductase activity"/>
    <property type="evidence" value="ECO:0007669"/>
    <property type="project" value="UniProtKB-KW"/>
</dbReference>
<dbReference type="Proteomes" id="UP000006671">
    <property type="component" value="Unassembled WGS sequence"/>
</dbReference>
<dbReference type="PANTHER" id="PTHR47706:SF9">
    <property type="entry name" value="NMRA-LIKE DOMAIN-CONTAINING PROTEIN-RELATED"/>
    <property type="match status" value="1"/>
</dbReference>
<proteinExistence type="predicted"/>
<dbReference type="Pfam" id="PF05368">
    <property type="entry name" value="NmrA"/>
    <property type="match status" value="1"/>
</dbReference>
<evidence type="ECO:0000313" key="5">
    <source>
        <dbReference type="Proteomes" id="UP000006671"/>
    </source>
</evidence>
<sequence>MSDSNNYSSVVIVGASGFLGSQITKAFLSQSGVKTHILVRKGSETKVEELVKLGAHLIEGDVVGSTVEELAQSLKGIQVIVSAVSGDHSVFYDGQLKLLNAAKLAGVNKFIPSSFGSNYENFEFGELLLNDPKKKLVVDLKNQTQVDYLLIHTSIFYKFAFYPNFLFEKEGDSYKYYGDLHGKVQLTDTADIAKYVVQAALNPNLKNKSINIAGDELTLKEVADIVVGPQATLVRAGSAQDLLNQIQEKLKNGFAPEEFLSIAFSQLKWGIVSGKSLVEKLDNNLFDVKPTSLIEYAKNQ</sequence>
<evidence type="ECO:0000256" key="1">
    <source>
        <dbReference type="ARBA" id="ARBA00022857"/>
    </source>
</evidence>
<reference evidence="4 5" key="1">
    <citation type="journal article" date="2010" name="Cell">
        <title>The genome of Naegleria gruberi illuminates early eukaryotic versatility.</title>
        <authorList>
            <person name="Fritz-Laylin L.K."/>
            <person name="Prochnik S.E."/>
            <person name="Ginger M.L."/>
            <person name="Dacks J.B."/>
            <person name="Carpenter M.L."/>
            <person name="Field M.C."/>
            <person name="Kuo A."/>
            <person name="Paredez A."/>
            <person name="Chapman J."/>
            <person name="Pham J."/>
            <person name="Shu S."/>
            <person name="Neupane R."/>
            <person name="Cipriano M."/>
            <person name="Mancuso J."/>
            <person name="Tu H."/>
            <person name="Salamov A."/>
            <person name="Lindquist E."/>
            <person name="Shapiro H."/>
            <person name="Lucas S."/>
            <person name="Grigoriev I.V."/>
            <person name="Cande W.Z."/>
            <person name="Fulton C."/>
            <person name="Rokhsar D.S."/>
            <person name="Dawson S.C."/>
        </authorList>
    </citation>
    <scope>NUCLEOTIDE SEQUENCE [LARGE SCALE GENOMIC DNA]</scope>
    <source>
        <strain evidence="4 5">NEG-M</strain>
    </source>
</reference>
<dbReference type="VEuPathDB" id="AmoebaDB:NAEGRDRAFT_80929"/>
<dbReference type="PANTHER" id="PTHR47706">
    <property type="entry name" value="NMRA-LIKE FAMILY PROTEIN"/>
    <property type="match status" value="1"/>
</dbReference>
<dbReference type="InterPro" id="IPR051609">
    <property type="entry name" value="NmrA/Isoflavone_reductase-like"/>
</dbReference>
<dbReference type="eggNOG" id="ENOG502QQTV">
    <property type="taxonomic scope" value="Eukaryota"/>
</dbReference>
<gene>
    <name evidence="4" type="ORF">NAEGRDRAFT_80929</name>
</gene>
<keyword evidence="5" id="KW-1185">Reference proteome</keyword>
<evidence type="ECO:0000259" key="3">
    <source>
        <dbReference type="Pfam" id="PF05368"/>
    </source>
</evidence>
<organism evidence="5">
    <name type="scientific">Naegleria gruberi</name>
    <name type="common">Amoeba</name>
    <dbReference type="NCBI Taxonomy" id="5762"/>
    <lineage>
        <taxon>Eukaryota</taxon>
        <taxon>Discoba</taxon>
        <taxon>Heterolobosea</taxon>
        <taxon>Tetramitia</taxon>
        <taxon>Eutetramitia</taxon>
        <taxon>Vahlkampfiidae</taxon>
        <taxon>Naegleria</taxon>
    </lineage>
</organism>
<dbReference type="Gene3D" id="3.90.25.10">
    <property type="entry name" value="UDP-galactose 4-epimerase, domain 1"/>
    <property type="match status" value="1"/>
</dbReference>
<evidence type="ECO:0000256" key="2">
    <source>
        <dbReference type="ARBA" id="ARBA00023002"/>
    </source>
</evidence>
<keyword evidence="2" id="KW-0560">Oxidoreductase</keyword>
<dbReference type="InterPro" id="IPR008030">
    <property type="entry name" value="NmrA-like"/>
</dbReference>
<dbReference type="InParanoid" id="D2VR24"/>
<dbReference type="OrthoDB" id="419598at2759"/>
<name>D2VR24_NAEGR</name>
<dbReference type="Gene3D" id="3.40.50.720">
    <property type="entry name" value="NAD(P)-binding Rossmann-like Domain"/>
    <property type="match status" value="1"/>
</dbReference>
<protein>
    <submittedName>
        <fullName evidence="4">Isoflavone reductase</fullName>
    </submittedName>
</protein>
<accession>D2VR24</accession>
<dbReference type="GeneID" id="8864482"/>
<evidence type="ECO:0000313" key="4">
    <source>
        <dbReference type="EMBL" id="EFC40816.1"/>
    </source>
</evidence>